<feature type="region of interest" description="Disordered" evidence="13">
    <location>
        <begin position="418"/>
        <end position="441"/>
    </location>
</feature>
<keyword evidence="17" id="KW-1185">Reference proteome</keyword>
<dbReference type="PROSITE" id="PS50011">
    <property type="entry name" value="PROTEIN_KINASE_DOM"/>
    <property type="match status" value="1"/>
</dbReference>
<comment type="subcellular location">
    <subcellularLocation>
        <location evidence="1">Membrane</location>
        <topology evidence="1">Single-pass type I membrane protein</topology>
    </subcellularLocation>
</comment>
<dbReference type="SMART" id="SM00220">
    <property type="entry name" value="S_TKc"/>
    <property type="match status" value="1"/>
</dbReference>
<evidence type="ECO:0000256" key="3">
    <source>
        <dbReference type="ARBA" id="ARBA00022679"/>
    </source>
</evidence>
<dbReference type="InterPro" id="IPR045272">
    <property type="entry name" value="ANXUR1/2-like"/>
</dbReference>
<dbReference type="Gene3D" id="1.10.510.10">
    <property type="entry name" value="Transferase(Phosphotransferase) domain 1"/>
    <property type="match status" value="1"/>
</dbReference>
<evidence type="ECO:0000256" key="8">
    <source>
        <dbReference type="ARBA" id="ARBA00022840"/>
    </source>
</evidence>
<keyword evidence="9 14" id="KW-1133">Transmembrane helix</keyword>
<dbReference type="GO" id="GO:0005524">
    <property type="term" value="F:ATP binding"/>
    <property type="evidence" value="ECO:0007669"/>
    <property type="project" value="UniProtKB-UniRule"/>
</dbReference>
<dbReference type="EMBL" id="CAMAPE010000053">
    <property type="protein sequence ID" value="CAH9110399.1"/>
    <property type="molecule type" value="Genomic_DNA"/>
</dbReference>
<dbReference type="Proteomes" id="UP001152484">
    <property type="component" value="Unassembled WGS sequence"/>
</dbReference>
<evidence type="ECO:0000259" key="15">
    <source>
        <dbReference type="PROSITE" id="PS50011"/>
    </source>
</evidence>
<evidence type="ECO:0000256" key="6">
    <source>
        <dbReference type="ARBA" id="ARBA00022741"/>
    </source>
</evidence>
<dbReference type="InterPro" id="IPR011009">
    <property type="entry name" value="Kinase-like_dom_sf"/>
</dbReference>
<sequence length="931" mass="102376">MLALLCLLISGVFSGLPASSKSPDYNATDHFLLNCGASLSQKFGGRLWETDEVHKQFLPPNAADISLTRTAAEQGPSVPQVPYTTGVRIFTSQFTYSFPVSSGPKFLRLYFYPAQYSDDGRFNKTDAFFSVTANELTLLSNFSAYLAVVSGVDPPVVFKEYIVTVDDYQRLNVTFTPSPNSYAFVNGIEIVSIPTGYYVRGEDDEAAEGDQVTWVGSGTPFYISDNTGLETVYRLNVGGNTISPEDDSGMFRTWYSDDSFLIGYGYQTPSLDVDIDYTPSTPAYSAPETVYTTSRTISNYSNSVNWTFPVDSGFNYLFRLYFCEFMKEITMANQRVFSVDIDNTTAERHMDVIMMAGGSRIPILKDYVDYVEPLEINGRRRTRDVPFAIRPNMESQSVWANAILNGLEIFKLNDTSGSFAAPNPDEPAQSPPPSPPSLQRHIKKRGGVHVGAVAAACVGVLGLLVVFGFSTILWRQRRRRRWRSVGDHPTSDGSSGAVTKSSSYWAAAPLSPLSASTQTNISAGSATSLLPSDLCRYFSLEDLKSATDNFHDDLVIGRGGFGKVYRGFIDNGATTVAIKRLNPESNQGIREFQTEIEMLSKLRHLHLVSLIGYCHDHGEMLLVYDYMARGTLRDHLYKTKNAPLPWKKRLEICIGAAKGLHYLHTGAKYPIIHRDVKSTNILLDERWVAKVSDFGLSKVGPLGGAETHVSTAVKGSVGYVDPEYYRRQQVTEKSDVYSFGVVLFEVLCARPAVIPALTKERVNLAEWARQSYRRGTVEEMVDPRLFLGDEEEEGDIAPECLSKFAEIACNCLKDQGIERPAMSDVVWGLEFALQLQEAAEKMMNSTFQASGSGSGCGDVSLTTSPSLPLTGKEGESITEIENSGGFFSTTDEVGALFTSTGGTATATSTASSSRFPSDHNVFSLLNDKMGR</sequence>
<dbReference type="SUPFAM" id="SSF56112">
    <property type="entry name" value="Protein kinase-like (PK-like)"/>
    <property type="match status" value="1"/>
</dbReference>
<feature type="domain" description="Protein kinase" evidence="15">
    <location>
        <begin position="550"/>
        <end position="832"/>
    </location>
</feature>
<name>A0A9P0ZQC0_CUSEU</name>
<dbReference type="InterPro" id="IPR017441">
    <property type="entry name" value="Protein_kinase_ATP_BS"/>
</dbReference>
<keyword evidence="7" id="KW-0418">Kinase</keyword>
<dbReference type="PANTHER" id="PTHR34590">
    <property type="entry name" value="OS03G0124300 PROTEIN-RELATED"/>
    <property type="match status" value="1"/>
</dbReference>
<evidence type="ECO:0000256" key="14">
    <source>
        <dbReference type="SAM" id="Phobius"/>
    </source>
</evidence>
<dbReference type="Pfam" id="PF07714">
    <property type="entry name" value="PK_Tyr_Ser-Thr"/>
    <property type="match status" value="1"/>
</dbReference>
<evidence type="ECO:0000256" key="7">
    <source>
        <dbReference type="ARBA" id="ARBA00022777"/>
    </source>
</evidence>
<evidence type="ECO:0000256" key="13">
    <source>
        <dbReference type="SAM" id="MobiDB-lite"/>
    </source>
</evidence>
<protein>
    <recommendedName>
        <fullName evidence="15">Protein kinase domain-containing protein</fullName>
    </recommendedName>
</protein>
<keyword evidence="2" id="KW-0723">Serine/threonine-protein kinase</keyword>
<keyword evidence="5" id="KW-0732">Signal</keyword>
<dbReference type="Pfam" id="PF12819">
    <property type="entry name" value="Malectin_like"/>
    <property type="match status" value="1"/>
</dbReference>
<evidence type="ECO:0000256" key="1">
    <source>
        <dbReference type="ARBA" id="ARBA00004479"/>
    </source>
</evidence>
<keyword evidence="3" id="KW-0808">Transferase</keyword>
<keyword evidence="6 12" id="KW-0547">Nucleotide-binding</keyword>
<dbReference type="GO" id="GO:0010038">
    <property type="term" value="P:response to metal ion"/>
    <property type="evidence" value="ECO:0007669"/>
    <property type="project" value="UniProtKB-ARBA"/>
</dbReference>
<keyword evidence="8 12" id="KW-0067">ATP-binding</keyword>
<dbReference type="Gene3D" id="3.30.200.20">
    <property type="entry name" value="Phosphorylase Kinase, domain 1"/>
    <property type="match status" value="1"/>
</dbReference>
<evidence type="ECO:0000313" key="17">
    <source>
        <dbReference type="Proteomes" id="UP001152484"/>
    </source>
</evidence>
<evidence type="ECO:0000256" key="9">
    <source>
        <dbReference type="ARBA" id="ARBA00022989"/>
    </source>
</evidence>
<reference evidence="16" key="1">
    <citation type="submission" date="2022-07" db="EMBL/GenBank/DDBJ databases">
        <authorList>
            <person name="Macas J."/>
            <person name="Novak P."/>
            <person name="Neumann P."/>
        </authorList>
    </citation>
    <scope>NUCLEOTIDE SEQUENCE</scope>
</reference>
<dbReference type="FunFam" id="3.30.200.20:FF:000645">
    <property type="entry name" value="Receptor-like protein kinase FERONIA"/>
    <property type="match status" value="1"/>
</dbReference>
<dbReference type="Gene3D" id="2.60.120.430">
    <property type="entry name" value="Galactose-binding lectin"/>
    <property type="match status" value="2"/>
</dbReference>
<dbReference type="GO" id="GO:0016020">
    <property type="term" value="C:membrane"/>
    <property type="evidence" value="ECO:0007669"/>
    <property type="project" value="UniProtKB-SubCell"/>
</dbReference>
<organism evidence="16 17">
    <name type="scientific">Cuscuta europaea</name>
    <name type="common">European dodder</name>
    <dbReference type="NCBI Taxonomy" id="41803"/>
    <lineage>
        <taxon>Eukaryota</taxon>
        <taxon>Viridiplantae</taxon>
        <taxon>Streptophyta</taxon>
        <taxon>Embryophyta</taxon>
        <taxon>Tracheophyta</taxon>
        <taxon>Spermatophyta</taxon>
        <taxon>Magnoliopsida</taxon>
        <taxon>eudicotyledons</taxon>
        <taxon>Gunneridae</taxon>
        <taxon>Pentapetalae</taxon>
        <taxon>asterids</taxon>
        <taxon>lamiids</taxon>
        <taxon>Solanales</taxon>
        <taxon>Convolvulaceae</taxon>
        <taxon>Cuscuteae</taxon>
        <taxon>Cuscuta</taxon>
        <taxon>Cuscuta subgen. Cuscuta</taxon>
    </lineage>
</organism>
<dbReference type="AlphaFoldDB" id="A0A9P0ZQC0"/>
<proteinExistence type="predicted"/>
<dbReference type="GO" id="GO:0004674">
    <property type="term" value="F:protein serine/threonine kinase activity"/>
    <property type="evidence" value="ECO:0007669"/>
    <property type="project" value="UniProtKB-KW"/>
</dbReference>
<comment type="caution">
    <text evidence="16">The sequence shown here is derived from an EMBL/GenBank/DDBJ whole genome shotgun (WGS) entry which is preliminary data.</text>
</comment>
<gene>
    <name evidence="16" type="ORF">CEURO_LOCUS18844</name>
</gene>
<keyword evidence="4 14" id="KW-0812">Transmembrane</keyword>
<feature type="binding site" evidence="12">
    <location>
        <position position="579"/>
    </location>
    <ligand>
        <name>ATP</name>
        <dbReference type="ChEBI" id="CHEBI:30616"/>
    </ligand>
</feature>
<evidence type="ECO:0000256" key="10">
    <source>
        <dbReference type="ARBA" id="ARBA00023136"/>
    </source>
</evidence>
<dbReference type="InterPro" id="IPR000719">
    <property type="entry name" value="Prot_kinase_dom"/>
</dbReference>
<evidence type="ECO:0000256" key="4">
    <source>
        <dbReference type="ARBA" id="ARBA00022692"/>
    </source>
</evidence>
<dbReference type="FunFam" id="1.10.510.10:FF:000252">
    <property type="entry name" value="Receptor-like protein kinase FERONIA"/>
    <property type="match status" value="1"/>
</dbReference>
<dbReference type="OrthoDB" id="1720310at2759"/>
<dbReference type="PROSITE" id="PS00108">
    <property type="entry name" value="PROTEIN_KINASE_ST"/>
    <property type="match status" value="1"/>
</dbReference>
<dbReference type="FunFam" id="2.60.120.430:FF:000003">
    <property type="entry name" value="FERONIA receptor-like kinase"/>
    <property type="match status" value="1"/>
</dbReference>
<dbReference type="InterPro" id="IPR008271">
    <property type="entry name" value="Ser/Thr_kinase_AS"/>
</dbReference>
<dbReference type="PROSITE" id="PS00107">
    <property type="entry name" value="PROTEIN_KINASE_ATP"/>
    <property type="match status" value="1"/>
</dbReference>
<dbReference type="FunFam" id="2.60.120.430:FF:000007">
    <property type="entry name" value="FERONIA receptor-like kinase"/>
    <property type="match status" value="1"/>
</dbReference>
<evidence type="ECO:0000256" key="11">
    <source>
        <dbReference type="ARBA" id="ARBA00023180"/>
    </source>
</evidence>
<evidence type="ECO:0000313" key="16">
    <source>
        <dbReference type="EMBL" id="CAH9110399.1"/>
    </source>
</evidence>
<evidence type="ECO:0000256" key="12">
    <source>
        <dbReference type="PROSITE-ProRule" id="PRU10141"/>
    </source>
</evidence>
<evidence type="ECO:0000256" key="5">
    <source>
        <dbReference type="ARBA" id="ARBA00022729"/>
    </source>
</evidence>
<dbReference type="InterPro" id="IPR001245">
    <property type="entry name" value="Ser-Thr/Tyr_kinase_cat_dom"/>
</dbReference>
<keyword evidence="10 14" id="KW-0472">Membrane</keyword>
<accession>A0A9P0ZQC0</accession>
<dbReference type="CDD" id="cd14066">
    <property type="entry name" value="STKc_IRAK"/>
    <property type="match status" value="1"/>
</dbReference>
<feature type="transmembrane region" description="Helical" evidence="14">
    <location>
        <begin position="450"/>
        <end position="474"/>
    </location>
</feature>
<dbReference type="PANTHER" id="PTHR34590:SF5">
    <property type="entry name" value="OS04G0586500 PROTEIN"/>
    <property type="match status" value="1"/>
</dbReference>
<keyword evidence="11" id="KW-0325">Glycoprotein</keyword>
<dbReference type="InterPro" id="IPR024788">
    <property type="entry name" value="Malectin-like_Carb-bd_dom"/>
</dbReference>
<evidence type="ECO:0000256" key="2">
    <source>
        <dbReference type="ARBA" id="ARBA00022527"/>
    </source>
</evidence>
<dbReference type="GO" id="GO:0004714">
    <property type="term" value="F:transmembrane receptor protein tyrosine kinase activity"/>
    <property type="evidence" value="ECO:0007669"/>
    <property type="project" value="InterPro"/>
</dbReference>